<sequence>YEDAGKPILPPVNELSVFASLYSAKPDISTSIFMFRGDFSSPLYDLFTLQKRAIKFCDKNTKASGCDIRLLNNYKYGTLSSKLLDALDVMCRLPGRIDFYAKIDDALIMSGSALEEVIKKMTITTSAQRNGAEMQIGEPQYPNKLKEEAPPSSRVKLSLFGHPGLQSPILPAVKELSSLDSVYPAKPNISTTVFMFRSDFSSPYHDIFALHERAVKYCDKGTSVGGCDVKLPGNYKYETLSLKLLDTLDVMCRSTERTDYYVKIDDDLIMSNSMLEQIIRKMSTTDCQAAGRIALDYEFYWVEGQMYIFTKSILNRICKNLPDVTDVYPNEDITFGYVLNTTDTNSFCDINVPRHFWHKHYNDQRVEINYH</sequence>
<dbReference type="Proteomes" id="UP001151518">
    <property type="component" value="Unassembled WGS sequence"/>
</dbReference>
<accession>A0A9W8G184</accession>
<comment type="caution">
    <text evidence="1">The sequence shown here is derived from an EMBL/GenBank/DDBJ whole genome shotgun (WGS) entry which is preliminary data.</text>
</comment>
<gene>
    <name evidence="1" type="ORF">GGI25_006482</name>
</gene>
<dbReference type="Gene3D" id="3.90.550.50">
    <property type="match status" value="1"/>
</dbReference>
<feature type="non-terminal residue" evidence="1">
    <location>
        <position position="371"/>
    </location>
</feature>
<evidence type="ECO:0000313" key="2">
    <source>
        <dbReference type="Proteomes" id="UP001151518"/>
    </source>
</evidence>
<proteinExistence type="predicted"/>
<dbReference type="EMBL" id="JANBTW010000225">
    <property type="protein sequence ID" value="KAJ2668124.1"/>
    <property type="molecule type" value="Genomic_DNA"/>
</dbReference>
<name>A0A9W8G184_9FUNG</name>
<protein>
    <submittedName>
        <fullName evidence="1">Uncharacterized protein</fullName>
    </submittedName>
</protein>
<organism evidence="1 2">
    <name type="scientific">Coemansia spiralis</name>
    <dbReference type="NCBI Taxonomy" id="417178"/>
    <lineage>
        <taxon>Eukaryota</taxon>
        <taxon>Fungi</taxon>
        <taxon>Fungi incertae sedis</taxon>
        <taxon>Zoopagomycota</taxon>
        <taxon>Kickxellomycotina</taxon>
        <taxon>Kickxellomycetes</taxon>
        <taxon>Kickxellales</taxon>
        <taxon>Kickxellaceae</taxon>
        <taxon>Coemansia</taxon>
    </lineage>
</organism>
<evidence type="ECO:0000313" key="1">
    <source>
        <dbReference type="EMBL" id="KAJ2668124.1"/>
    </source>
</evidence>
<dbReference type="AlphaFoldDB" id="A0A9W8G184"/>
<reference evidence="1" key="1">
    <citation type="submission" date="2022-07" db="EMBL/GenBank/DDBJ databases">
        <title>Phylogenomic reconstructions and comparative analyses of Kickxellomycotina fungi.</title>
        <authorList>
            <person name="Reynolds N.K."/>
            <person name="Stajich J.E."/>
            <person name="Barry K."/>
            <person name="Grigoriev I.V."/>
            <person name="Crous P."/>
            <person name="Smith M.E."/>
        </authorList>
    </citation>
    <scope>NUCLEOTIDE SEQUENCE</scope>
    <source>
        <strain evidence="1">NRRL 3115</strain>
    </source>
</reference>
<dbReference type="OrthoDB" id="2398757at2759"/>